<dbReference type="RefSeq" id="WP_348603211.1">
    <property type="nucleotide sequence ID" value="NZ_CP157276.1"/>
</dbReference>
<keyword evidence="1" id="KW-0472">Membrane</keyword>
<feature type="transmembrane region" description="Helical" evidence="1">
    <location>
        <begin position="67"/>
        <end position="88"/>
    </location>
</feature>
<evidence type="ECO:0000256" key="1">
    <source>
        <dbReference type="SAM" id="Phobius"/>
    </source>
</evidence>
<keyword evidence="1" id="KW-0812">Transmembrane</keyword>
<sequence length="356" mass="38806">MIWVTWRQHRTTILAAVGAILALTVVALVCGLIVRASENPAAFGNMFRCTTADDSRTCWAASTLTTISLVTVTLPVLLGVLVGVTAFSRDIERGSHVLGLTQDVSRTRWYWMRVLVVFGPVTGAMALLGSALEWSFTPSESSNLAFGTGRFTGGHSQLTFPLFQSSGLVAGAYTLLALILGSCVALLLRNTLGAMSVTVIAMAAVLVGFQAGARPHYAEATVDSHALDSRTGRYVSYEPSNDGFASWILSSGLVDVGGRPVRIDYDTCDLSYWSSEENERPDETLAAYNARMDAVWAAQERQYTDCLREHGADHYEVRYHSDSLFRRFQLTEAALALALSALLLIPSMWALRRLRP</sequence>
<keyword evidence="3" id="KW-1185">Reference proteome</keyword>
<feature type="transmembrane region" description="Helical" evidence="1">
    <location>
        <begin position="12"/>
        <end position="34"/>
    </location>
</feature>
<evidence type="ECO:0000313" key="2">
    <source>
        <dbReference type="EMBL" id="MFM1730044.1"/>
    </source>
</evidence>
<feature type="transmembrane region" description="Helical" evidence="1">
    <location>
        <begin position="109"/>
        <end position="132"/>
    </location>
</feature>
<feature type="transmembrane region" description="Helical" evidence="1">
    <location>
        <begin position="195"/>
        <end position="213"/>
    </location>
</feature>
<comment type="caution">
    <text evidence="2">The sequence shown here is derived from an EMBL/GenBank/DDBJ whole genome shotgun (WGS) entry which is preliminary data.</text>
</comment>
<proteinExistence type="predicted"/>
<reference evidence="2 3" key="1">
    <citation type="submission" date="2023-11" db="EMBL/GenBank/DDBJ databases">
        <authorList>
            <person name="Val-Calvo J."/>
            <person name="Scortti M."/>
            <person name="Vazquez-Boland J."/>
        </authorList>
    </citation>
    <scope>NUCLEOTIDE SEQUENCE [LARGE SCALE GENOMIC DNA]</scope>
    <source>
        <strain evidence="2 3">DSM 46662</strain>
    </source>
</reference>
<gene>
    <name evidence="2" type="ORF">ABEU19_003565</name>
</gene>
<feature type="transmembrane region" description="Helical" evidence="1">
    <location>
        <begin position="168"/>
        <end position="188"/>
    </location>
</feature>
<accession>A0ABW9FWQ1</accession>
<evidence type="ECO:0000313" key="3">
    <source>
        <dbReference type="Proteomes" id="UP001629744"/>
    </source>
</evidence>
<feature type="transmembrane region" description="Helical" evidence="1">
    <location>
        <begin position="333"/>
        <end position="351"/>
    </location>
</feature>
<protein>
    <submittedName>
        <fullName evidence="2">ABC transporter permease</fullName>
    </submittedName>
</protein>
<dbReference type="Proteomes" id="UP001629744">
    <property type="component" value="Unassembled WGS sequence"/>
</dbReference>
<name>A0ABW9FWQ1_9NOCA</name>
<organism evidence="2 3">
    <name type="scientific">Prescottella soli</name>
    <dbReference type="NCBI Taxonomy" id="1543852"/>
    <lineage>
        <taxon>Bacteria</taxon>
        <taxon>Bacillati</taxon>
        <taxon>Actinomycetota</taxon>
        <taxon>Actinomycetes</taxon>
        <taxon>Mycobacteriales</taxon>
        <taxon>Nocardiaceae</taxon>
        <taxon>Prescottella</taxon>
    </lineage>
</organism>
<dbReference type="EMBL" id="JBDLNU010000004">
    <property type="protein sequence ID" value="MFM1730044.1"/>
    <property type="molecule type" value="Genomic_DNA"/>
</dbReference>
<keyword evidence="1" id="KW-1133">Transmembrane helix</keyword>